<dbReference type="PANTHER" id="PTHR19963">
    <property type="entry name" value="CCHC-TYPE DOMAIN-CONTAINING PROTEIN"/>
    <property type="match status" value="1"/>
</dbReference>
<dbReference type="AlphaFoldDB" id="A0A9D4D180"/>
<dbReference type="Proteomes" id="UP000828390">
    <property type="component" value="Unassembled WGS sequence"/>
</dbReference>
<dbReference type="PANTHER" id="PTHR19963:SF30">
    <property type="entry name" value="ENDONUCLEASE_EXONUCLEASE_PHOSPHATASE DOMAIN-CONTAINING PROTEIN"/>
    <property type="match status" value="1"/>
</dbReference>
<proteinExistence type="predicted"/>
<sequence length="87" mass="9947">MAKLGQDIRRLTNLAYPSAPTEVRETLAKEQFVDALANSDMRLKVKQARPLDLNDAVRHAVELEAFYSSEKHYQEQVRSTSVKDDEL</sequence>
<dbReference type="EMBL" id="JAIWYP010000011">
    <property type="protein sequence ID" value="KAH3736115.1"/>
    <property type="molecule type" value="Genomic_DNA"/>
</dbReference>
<name>A0A9D4D180_DREPO</name>
<accession>A0A9D4D180</accession>
<comment type="caution">
    <text evidence="1">The sequence shown here is derived from an EMBL/GenBank/DDBJ whole genome shotgun (WGS) entry which is preliminary data.</text>
</comment>
<protein>
    <submittedName>
        <fullName evidence="1">Uncharacterized protein</fullName>
    </submittedName>
</protein>
<evidence type="ECO:0000313" key="2">
    <source>
        <dbReference type="Proteomes" id="UP000828390"/>
    </source>
</evidence>
<reference evidence="1" key="1">
    <citation type="journal article" date="2019" name="bioRxiv">
        <title>The Genome of the Zebra Mussel, Dreissena polymorpha: A Resource for Invasive Species Research.</title>
        <authorList>
            <person name="McCartney M.A."/>
            <person name="Auch B."/>
            <person name="Kono T."/>
            <person name="Mallez S."/>
            <person name="Zhang Y."/>
            <person name="Obille A."/>
            <person name="Becker A."/>
            <person name="Abrahante J.E."/>
            <person name="Garbe J."/>
            <person name="Badalamenti J.P."/>
            <person name="Herman A."/>
            <person name="Mangelson H."/>
            <person name="Liachko I."/>
            <person name="Sullivan S."/>
            <person name="Sone E.D."/>
            <person name="Koren S."/>
            <person name="Silverstein K.A.T."/>
            <person name="Beckman K.B."/>
            <person name="Gohl D.M."/>
        </authorList>
    </citation>
    <scope>NUCLEOTIDE SEQUENCE</scope>
    <source>
        <strain evidence="1">Duluth1</strain>
        <tissue evidence="1">Whole animal</tissue>
    </source>
</reference>
<keyword evidence="2" id="KW-1185">Reference proteome</keyword>
<evidence type="ECO:0000313" key="1">
    <source>
        <dbReference type="EMBL" id="KAH3736115.1"/>
    </source>
</evidence>
<organism evidence="1 2">
    <name type="scientific">Dreissena polymorpha</name>
    <name type="common">Zebra mussel</name>
    <name type="synonym">Mytilus polymorpha</name>
    <dbReference type="NCBI Taxonomy" id="45954"/>
    <lineage>
        <taxon>Eukaryota</taxon>
        <taxon>Metazoa</taxon>
        <taxon>Spiralia</taxon>
        <taxon>Lophotrochozoa</taxon>
        <taxon>Mollusca</taxon>
        <taxon>Bivalvia</taxon>
        <taxon>Autobranchia</taxon>
        <taxon>Heteroconchia</taxon>
        <taxon>Euheterodonta</taxon>
        <taxon>Imparidentia</taxon>
        <taxon>Neoheterodontei</taxon>
        <taxon>Myida</taxon>
        <taxon>Dreissenoidea</taxon>
        <taxon>Dreissenidae</taxon>
        <taxon>Dreissena</taxon>
    </lineage>
</organism>
<gene>
    <name evidence="1" type="ORF">DPMN_042677</name>
</gene>
<reference evidence="1" key="2">
    <citation type="submission" date="2020-11" db="EMBL/GenBank/DDBJ databases">
        <authorList>
            <person name="McCartney M.A."/>
            <person name="Auch B."/>
            <person name="Kono T."/>
            <person name="Mallez S."/>
            <person name="Becker A."/>
            <person name="Gohl D.M."/>
            <person name="Silverstein K.A.T."/>
            <person name="Koren S."/>
            <person name="Bechman K.B."/>
            <person name="Herman A."/>
            <person name="Abrahante J.E."/>
            <person name="Garbe J."/>
        </authorList>
    </citation>
    <scope>NUCLEOTIDE SEQUENCE</scope>
    <source>
        <strain evidence="1">Duluth1</strain>
        <tissue evidence="1">Whole animal</tissue>
    </source>
</reference>